<evidence type="ECO:0000256" key="2">
    <source>
        <dbReference type="ARBA" id="ARBA00023172"/>
    </source>
</evidence>
<evidence type="ECO:0000313" key="4">
    <source>
        <dbReference type="EMBL" id="OYD85009.1"/>
    </source>
</evidence>
<reference evidence="4 5" key="1">
    <citation type="submission" date="2017-07" db="EMBL/GenBank/DDBJ databases">
        <title>Whole genome sequence of Azospirillum brasilense 2A1, a potential biofertilizer strain.</title>
        <authorList>
            <person name="Fontana C.A."/>
            <person name="Toffoli L.M."/>
            <person name="Salazar S.M."/>
            <person name="Puglisi E."/>
            <person name="Pedraza R."/>
            <person name="Bassi D."/>
            <person name="Cocconcelli P.S."/>
        </authorList>
    </citation>
    <scope>NUCLEOTIDE SEQUENCE [LARGE SCALE GENOMIC DNA]</scope>
    <source>
        <strain evidence="4 5">2A1</strain>
        <plasmid evidence="4">unnamed</plasmid>
    </source>
</reference>
<evidence type="ECO:0000256" key="1">
    <source>
        <dbReference type="ARBA" id="ARBA00023125"/>
    </source>
</evidence>
<dbReference type="EMBL" id="NOWT01000004">
    <property type="protein sequence ID" value="OYD85009.1"/>
    <property type="molecule type" value="Genomic_DNA"/>
</dbReference>
<dbReference type="PANTHER" id="PTHR30461">
    <property type="entry name" value="DNA-INVERTASE FROM LAMBDOID PROPHAGE"/>
    <property type="match status" value="1"/>
</dbReference>
<keyword evidence="2" id="KW-0233">DNA recombination</keyword>
<protein>
    <recommendedName>
        <fullName evidence="3">Resolvase/invertase-type recombinase catalytic domain-containing protein</fullName>
    </recommendedName>
</protein>
<dbReference type="PANTHER" id="PTHR30461:SF2">
    <property type="entry name" value="SERINE RECOMBINASE PINE-RELATED"/>
    <property type="match status" value="1"/>
</dbReference>
<dbReference type="GO" id="GO:0003677">
    <property type="term" value="F:DNA binding"/>
    <property type="evidence" value="ECO:0007669"/>
    <property type="project" value="UniProtKB-KW"/>
</dbReference>
<dbReference type="SMART" id="SM00857">
    <property type="entry name" value="Resolvase"/>
    <property type="match status" value="1"/>
</dbReference>
<dbReference type="Gene3D" id="3.40.50.1390">
    <property type="entry name" value="Resolvase, N-terminal catalytic domain"/>
    <property type="match status" value="1"/>
</dbReference>
<evidence type="ECO:0000259" key="3">
    <source>
        <dbReference type="PROSITE" id="PS51736"/>
    </source>
</evidence>
<accession>A0A235HGT4</accession>
<dbReference type="PROSITE" id="PS51736">
    <property type="entry name" value="RECOMBINASES_3"/>
    <property type="match status" value="1"/>
</dbReference>
<comment type="caution">
    <text evidence="4">The sequence shown here is derived from an EMBL/GenBank/DDBJ whole genome shotgun (WGS) entry which is preliminary data.</text>
</comment>
<organism evidence="4 5">
    <name type="scientific">Azospirillum brasilense</name>
    <dbReference type="NCBI Taxonomy" id="192"/>
    <lineage>
        <taxon>Bacteria</taxon>
        <taxon>Pseudomonadati</taxon>
        <taxon>Pseudomonadota</taxon>
        <taxon>Alphaproteobacteria</taxon>
        <taxon>Rhodospirillales</taxon>
        <taxon>Azospirillaceae</taxon>
        <taxon>Azospirillum</taxon>
    </lineage>
</organism>
<gene>
    <name evidence="4" type="ORF">CHT98_06190</name>
</gene>
<dbReference type="AlphaFoldDB" id="A0A235HGT4"/>
<name>A0A235HGT4_AZOBR</name>
<keyword evidence="1" id="KW-0238">DNA-binding</keyword>
<dbReference type="InterPro" id="IPR050639">
    <property type="entry name" value="SSR_resolvase"/>
</dbReference>
<proteinExistence type="predicted"/>
<dbReference type="Pfam" id="PF00239">
    <property type="entry name" value="Resolvase"/>
    <property type="match status" value="1"/>
</dbReference>
<dbReference type="GO" id="GO:0000150">
    <property type="term" value="F:DNA strand exchange activity"/>
    <property type="evidence" value="ECO:0007669"/>
    <property type="project" value="InterPro"/>
</dbReference>
<dbReference type="RefSeq" id="WP_094302392.1">
    <property type="nucleotide sequence ID" value="NZ_NOWT01000004.1"/>
</dbReference>
<dbReference type="SUPFAM" id="SSF53041">
    <property type="entry name" value="Resolvase-like"/>
    <property type="match status" value="1"/>
</dbReference>
<keyword evidence="4" id="KW-0614">Plasmid</keyword>
<geneLocation type="plasmid" evidence="4">
    <name>unnamed</name>
</geneLocation>
<sequence>MKREPLESAVGYIRTSSTTNVGSNSEARQRANITAYAAQNGLHIVRWFEDPAVSGERSIEDRKGFSAMLEYMEAARICAIVVEGVDRFARKRKVYEEGMVSLSKRGINILFAEDESEIKALGVPDHLVREVLALSAELDRRRLVERMKEGREAKQDADLGRWVGRLKLTEKNRDLKAQVVAMRNAGMSLRQISIELAARRVTTKNGKPLAKTQIQRILDG</sequence>
<evidence type="ECO:0000313" key="5">
    <source>
        <dbReference type="Proteomes" id="UP000215367"/>
    </source>
</evidence>
<feature type="domain" description="Resolvase/invertase-type recombinase catalytic" evidence="3">
    <location>
        <begin position="8"/>
        <end position="158"/>
    </location>
</feature>
<dbReference type="CDD" id="cd00338">
    <property type="entry name" value="Ser_Recombinase"/>
    <property type="match status" value="1"/>
</dbReference>
<dbReference type="Proteomes" id="UP000215367">
    <property type="component" value="Unassembled WGS sequence"/>
</dbReference>
<dbReference type="InterPro" id="IPR006119">
    <property type="entry name" value="Resolv_N"/>
</dbReference>
<dbReference type="InterPro" id="IPR036162">
    <property type="entry name" value="Resolvase-like_N_sf"/>
</dbReference>